<accession>A7USD1</accession>
<protein>
    <submittedName>
        <fullName evidence="1">AGAP009501-PA</fullName>
    </submittedName>
</protein>
<dbReference type="HOGENOM" id="CLU_3038260_0_0_1"/>
<organism evidence="1">
    <name type="scientific">Anopheles gambiae</name>
    <name type="common">African malaria mosquito</name>
    <dbReference type="NCBI Taxonomy" id="7165"/>
    <lineage>
        <taxon>Eukaryota</taxon>
        <taxon>Metazoa</taxon>
        <taxon>Ecdysozoa</taxon>
        <taxon>Arthropoda</taxon>
        <taxon>Hexapoda</taxon>
        <taxon>Insecta</taxon>
        <taxon>Pterygota</taxon>
        <taxon>Neoptera</taxon>
        <taxon>Endopterygota</taxon>
        <taxon>Diptera</taxon>
        <taxon>Nematocera</taxon>
        <taxon>Culicoidea</taxon>
        <taxon>Culicidae</taxon>
        <taxon>Anophelinae</taxon>
        <taxon>Anopheles</taxon>
    </lineage>
</organism>
<proteinExistence type="predicted"/>
<reference evidence="1" key="5">
    <citation type="submission" date="2011-05" db="EMBL/GenBank/DDBJ databases">
        <authorList>
            <consortium name="VectorBase"/>
        </authorList>
    </citation>
    <scope>NUCLEOTIDE SEQUENCE</scope>
    <source>
        <strain evidence="1">PEST</strain>
    </source>
</reference>
<reference evidence="1" key="3">
    <citation type="journal article" date="2004" name="Trends Parasitol.">
        <title>The Anopheles gambiae genome: an update.</title>
        <authorList>
            <person name="Mongin E."/>
            <person name="Louis C."/>
            <person name="Holt R.A."/>
            <person name="Birney E."/>
            <person name="Collins F.H."/>
        </authorList>
    </citation>
    <scope>NUCLEOTIDE SEQUENCE</scope>
    <source>
        <strain evidence="1">PEST</strain>
    </source>
</reference>
<reference evidence="1" key="4">
    <citation type="journal article" date="2007" name="Genome Biol.">
        <title>Update of the Anopheles gambiae PEST genome assembly.</title>
        <authorList>
            <person name="Sharakhova M.V."/>
            <person name="Hammond M.P."/>
            <person name="Lobo N.F."/>
            <person name="Krzywinski J."/>
            <person name="Unger M.F."/>
            <person name="Hillenmeyer M.E."/>
            <person name="Bruggner R.V."/>
            <person name="Birney E."/>
            <person name="Collins F.H."/>
        </authorList>
    </citation>
    <scope>NUCLEOTIDE SEQUENCE</scope>
    <source>
        <strain evidence="1">PEST</strain>
    </source>
</reference>
<comment type="caution">
    <text evidence="1">The sequence shown here is derived from an EMBL/GenBank/DDBJ whole genome shotgun (WGS) entry which is preliminary data.</text>
</comment>
<sequence>SYMVNVLFSGSFFPFCCENSTHPCDCWPGCGHDRCAAPLPHHLHHIDCVCVSVCW</sequence>
<dbReference type="EMBL" id="AAAB01008839">
    <property type="protein sequence ID" value="EDO64377.1"/>
    <property type="molecule type" value="Genomic_DNA"/>
</dbReference>
<gene>
    <name evidence="1" type="ORF">AgaP_AGAP009501</name>
</gene>
<reference evidence="1" key="1">
    <citation type="journal article" date="2002" name="Science">
        <title>The genome sequence of the malaria mosquito Anopheles gambiae.</title>
        <authorList>
            <person name="Holt R.A."/>
            <person name="Subramanian G.M."/>
            <person name="Halpern A."/>
            <person name="Sutton G.G."/>
            <person name="Charlab R."/>
            <person name="Nusskern D.R."/>
            <person name="Wincker P."/>
            <person name="Clark A.G."/>
            <person name="Ribeiro J.M."/>
            <person name="Wides R."/>
            <person name="Salzberg S.L."/>
            <person name="Loftus B."/>
            <person name="Yandell M."/>
            <person name="Majoros W.H."/>
            <person name="Rusch D.B."/>
            <person name="Lai Z."/>
            <person name="Kraft C.L."/>
            <person name="Abril J.F."/>
            <person name="Anthouard V."/>
            <person name="Arensburger P."/>
            <person name="Atkinson P.W."/>
            <person name="Baden H."/>
            <person name="de Berardinis V."/>
            <person name="Baldwin D."/>
            <person name="Benes V."/>
            <person name="Biedler J."/>
            <person name="Blass C."/>
            <person name="Bolanos R."/>
            <person name="Boscus D."/>
            <person name="Barnstead M."/>
            <person name="Cai S."/>
            <person name="Center A."/>
            <person name="Chaturverdi K."/>
            <person name="Christophides G.K."/>
            <person name="Chrystal M.A."/>
            <person name="Clamp M."/>
            <person name="Cravchik A."/>
            <person name="Curwen V."/>
            <person name="Dana A."/>
            <person name="Delcher A."/>
            <person name="Dew I."/>
            <person name="Evans C.A."/>
            <person name="Flanigan M."/>
            <person name="Grundschober-Freimoser A."/>
            <person name="Friedli L."/>
            <person name="Gu Z."/>
            <person name="Guan P."/>
            <person name="Guigo R."/>
            <person name="Hillenmeyer M.E."/>
            <person name="Hladun S.L."/>
            <person name="Hogan J.R."/>
            <person name="Hong Y.S."/>
            <person name="Hoover J."/>
            <person name="Jaillon O."/>
            <person name="Ke Z."/>
            <person name="Kodira C."/>
            <person name="Kokoza E."/>
            <person name="Koutsos A."/>
            <person name="Letunic I."/>
            <person name="Levitsky A."/>
            <person name="Liang Y."/>
            <person name="Lin J.J."/>
            <person name="Lobo N.F."/>
            <person name="Lopez J.R."/>
            <person name="Malek J.A."/>
            <person name="McIntosh T.C."/>
            <person name="Meister S."/>
            <person name="Miller J."/>
            <person name="Mobarry C."/>
            <person name="Mongin E."/>
            <person name="Murphy S.D."/>
            <person name="O'Brochta D.A."/>
            <person name="Pfannkoch C."/>
            <person name="Qi R."/>
            <person name="Regier M.A."/>
            <person name="Remington K."/>
            <person name="Shao H."/>
            <person name="Sharakhova M.V."/>
            <person name="Sitter C.D."/>
            <person name="Shetty J."/>
            <person name="Smith T.J."/>
            <person name="Strong R."/>
            <person name="Sun J."/>
            <person name="Thomasova D."/>
            <person name="Ton L.Q."/>
            <person name="Topalis P."/>
            <person name="Tu Z."/>
            <person name="Unger M.F."/>
            <person name="Walenz B."/>
            <person name="Wang A."/>
            <person name="Wang J."/>
            <person name="Wang M."/>
            <person name="Wang X."/>
            <person name="Woodford K.J."/>
            <person name="Wortman J.R."/>
            <person name="Wu M."/>
            <person name="Yao A."/>
            <person name="Zdobnov E.M."/>
            <person name="Zhang H."/>
            <person name="Zhao Q."/>
            <person name="Zhao S."/>
            <person name="Zhu S.C."/>
            <person name="Zhimulev I."/>
            <person name="Coluzzi M."/>
            <person name="della Torre A."/>
            <person name="Roth C.W."/>
            <person name="Louis C."/>
            <person name="Kalush F."/>
            <person name="Mural R.J."/>
            <person name="Myers E.W."/>
            <person name="Adams M.D."/>
            <person name="Smith H.O."/>
            <person name="Broder S."/>
            <person name="Gardner M.J."/>
            <person name="Fraser C.M."/>
            <person name="Birney E."/>
            <person name="Bork P."/>
            <person name="Brey P.T."/>
            <person name="Venter J.C."/>
            <person name="Weissenbach J."/>
            <person name="Kafatos F.C."/>
            <person name="Collins F.H."/>
            <person name="Hoffman S.L."/>
        </authorList>
    </citation>
    <scope>NUCLEOTIDE SEQUENCE [LARGE SCALE GENOMIC DNA]</scope>
    <source>
        <strain evidence="1">PEST</strain>
    </source>
</reference>
<dbReference type="AlphaFoldDB" id="A7USD1"/>
<evidence type="ECO:0000313" key="1">
    <source>
        <dbReference type="EMBL" id="EDO64377.1"/>
    </source>
</evidence>
<reference evidence="1" key="2">
    <citation type="submission" date="2002-03" db="EMBL/GenBank/DDBJ databases">
        <authorList>
            <consortium name="The Anopheles Genome Sequencing Consortium"/>
        </authorList>
    </citation>
    <scope>NUCLEOTIDE SEQUENCE</scope>
    <source>
        <strain evidence="1">PEST</strain>
    </source>
</reference>
<name>A7USD1_ANOGA</name>
<dbReference type="PaxDb" id="7165-AGAP009501-PA"/>
<feature type="non-terminal residue" evidence="1">
    <location>
        <position position="1"/>
    </location>
</feature>